<organism evidence="2 3">
    <name type="scientific">Hymenobacter guriensis</name>
    <dbReference type="NCBI Taxonomy" id="2793065"/>
    <lineage>
        <taxon>Bacteria</taxon>
        <taxon>Pseudomonadati</taxon>
        <taxon>Bacteroidota</taxon>
        <taxon>Cytophagia</taxon>
        <taxon>Cytophagales</taxon>
        <taxon>Hymenobacteraceae</taxon>
        <taxon>Hymenobacter</taxon>
    </lineage>
</organism>
<sequence>MKRLFLPVLAAIVLAGCNQTSQPAEQPAATTTDQTALDTAAADGTATAPAAKEAPQLKTAPGPEAVTASLRFKPVAGALRTEAFLKLAGKETKEINLGTFPGKPDVVDAAKAERAGYPQGWIVGFRSYEPGSGTGADVAVLPGDDLSHLRIMQRRIDESASEPFTFQIARELSLAGPSKLTPAK</sequence>
<name>A0ABS0L729_9BACT</name>
<feature type="chain" id="PRO_5046267170" description="Lipoprotein" evidence="1">
    <location>
        <begin position="24"/>
        <end position="184"/>
    </location>
</feature>
<keyword evidence="3" id="KW-1185">Reference proteome</keyword>
<evidence type="ECO:0000313" key="2">
    <source>
        <dbReference type="EMBL" id="MBG8555209.1"/>
    </source>
</evidence>
<dbReference type="RefSeq" id="WP_196956231.1">
    <property type="nucleotide sequence ID" value="NZ_JADWYK010000011.1"/>
</dbReference>
<evidence type="ECO:0008006" key="4">
    <source>
        <dbReference type="Google" id="ProtNLM"/>
    </source>
</evidence>
<dbReference type="Proteomes" id="UP000601099">
    <property type="component" value="Unassembled WGS sequence"/>
</dbReference>
<dbReference type="PROSITE" id="PS51257">
    <property type="entry name" value="PROKAR_LIPOPROTEIN"/>
    <property type="match status" value="1"/>
</dbReference>
<accession>A0ABS0L729</accession>
<keyword evidence="1" id="KW-0732">Signal</keyword>
<evidence type="ECO:0000313" key="3">
    <source>
        <dbReference type="Proteomes" id="UP000601099"/>
    </source>
</evidence>
<dbReference type="EMBL" id="JADWYK010000011">
    <property type="protein sequence ID" value="MBG8555209.1"/>
    <property type="molecule type" value="Genomic_DNA"/>
</dbReference>
<comment type="caution">
    <text evidence="2">The sequence shown here is derived from an EMBL/GenBank/DDBJ whole genome shotgun (WGS) entry which is preliminary data.</text>
</comment>
<protein>
    <recommendedName>
        <fullName evidence="4">Lipoprotein</fullName>
    </recommendedName>
</protein>
<feature type="signal peptide" evidence="1">
    <location>
        <begin position="1"/>
        <end position="23"/>
    </location>
</feature>
<reference evidence="2 3" key="1">
    <citation type="submission" date="2020-11" db="EMBL/GenBank/DDBJ databases">
        <title>Hymenobacter sp.</title>
        <authorList>
            <person name="Kim M.K."/>
        </authorList>
    </citation>
    <scope>NUCLEOTIDE SEQUENCE [LARGE SCALE GENOMIC DNA]</scope>
    <source>
        <strain evidence="2 3">BT594</strain>
    </source>
</reference>
<proteinExistence type="predicted"/>
<evidence type="ECO:0000256" key="1">
    <source>
        <dbReference type="SAM" id="SignalP"/>
    </source>
</evidence>
<gene>
    <name evidence="2" type="ORF">I5L79_16785</name>
</gene>